<evidence type="ECO:0000313" key="3">
    <source>
        <dbReference type="Proteomes" id="UP000308230"/>
    </source>
</evidence>
<accession>A0A5R9F469</accession>
<gene>
    <name evidence="2" type="ORF">FCL54_04915</name>
</gene>
<feature type="region of interest" description="Disordered" evidence="1">
    <location>
        <begin position="31"/>
        <end position="62"/>
    </location>
</feature>
<evidence type="ECO:0008006" key="4">
    <source>
        <dbReference type="Google" id="ProtNLM"/>
    </source>
</evidence>
<protein>
    <recommendedName>
        <fullName evidence="4">Phosphatase</fullName>
    </recommendedName>
</protein>
<dbReference type="Proteomes" id="UP000308230">
    <property type="component" value="Unassembled WGS sequence"/>
</dbReference>
<dbReference type="AlphaFoldDB" id="A0A5R9F469"/>
<comment type="caution">
    <text evidence="2">The sequence shown here is derived from an EMBL/GenBank/DDBJ whole genome shotgun (WGS) entry which is preliminary data.</text>
</comment>
<organism evidence="2 3">
    <name type="scientific">Exobacillus caeni</name>
    <dbReference type="NCBI Taxonomy" id="2574798"/>
    <lineage>
        <taxon>Bacteria</taxon>
        <taxon>Bacillati</taxon>
        <taxon>Bacillota</taxon>
        <taxon>Bacilli</taxon>
        <taxon>Bacillales</taxon>
        <taxon>Guptibacillaceae</taxon>
        <taxon>Exobacillus</taxon>
    </lineage>
</organism>
<dbReference type="RefSeq" id="WP_138123806.1">
    <property type="nucleotide sequence ID" value="NZ_SWLG01000003.1"/>
</dbReference>
<proteinExistence type="predicted"/>
<keyword evidence="3" id="KW-1185">Reference proteome</keyword>
<dbReference type="EMBL" id="SWLG01000003">
    <property type="protein sequence ID" value="TLS38482.1"/>
    <property type="molecule type" value="Genomic_DNA"/>
</dbReference>
<sequence>MNKLLKKLLVSLTVTSFILTVGLLVNDHERFPDSHERFPDSSPTNYLANDHERFPDSSISNT</sequence>
<reference evidence="2 3" key="1">
    <citation type="submission" date="2019-04" db="EMBL/GenBank/DDBJ databases">
        <title>Bacillus caeni sp. nov., a bacterium isolated from mangrove sediment.</title>
        <authorList>
            <person name="Huang H."/>
            <person name="Mo K."/>
            <person name="Hu Y."/>
        </authorList>
    </citation>
    <scope>NUCLEOTIDE SEQUENCE [LARGE SCALE GENOMIC DNA]</scope>
    <source>
        <strain evidence="2 3">HB172195</strain>
    </source>
</reference>
<evidence type="ECO:0000256" key="1">
    <source>
        <dbReference type="SAM" id="MobiDB-lite"/>
    </source>
</evidence>
<evidence type="ECO:0000313" key="2">
    <source>
        <dbReference type="EMBL" id="TLS38482.1"/>
    </source>
</evidence>
<name>A0A5R9F469_9BACL</name>